<dbReference type="HOGENOM" id="CLU_2085272_0_0_1"/>
<accession>K2SI39</accession>
<protein>
    <submittedName>
        <fullName evidence="1">Uncharacterized protein</fullName>
    </submittedName>
</protein>
<sequence>MFGATAAPIVKHSSTTMHRLYAIFLPSNYIVPRLAPHVEEKGGIVLLTTPTGPHTNDENPIASNTPALEMLTDSKVVPKSSAISLAAEKSDVLLKHAASVTQLVTKTMRDLRQSGWA</sequence>
<proteinExistence type="predicted"/>
<dbReference type="VEuPathDB" id="FungiDB:MPH_00579"/>
<dbReference type="InParanoid" id="K2SI39"/>
<name>K2SI39_MACPH</name>
<reference evidence="1 2" key="1">
    <citation type="journal article" date="2012" name="BMC Genomics">
        <title>Tools to kill: Genome of one of the most destructive plant pathogenic fungi Macrophomina phaseolina.</title>
        <authorList>
            <person name="Islam M.S."/>
            <person name="Haque M.S."/>
            <person name="Islam M.M."/>
            <person name="Emdad E.M."/>
            <person name="Halim A."/>
            <person name="Hossen Q.M.M."/>
            <person name="Hossain M.Z."/>
            <person name="Ahmed B."/>
            <person name="Rahim S."/>
            <person name="Rahman M.S."/>
            <person name="Alam M.M."/>
            <person name="Hou S."/>
            <person name="Wan X."/>
            <person name="Saito J.A."/>
            <person name="Alam M."/>
        </authorList>
    </citation>
    <scope>NUCLEOTIDE SEQUENCE [LARGE SCALE GENOMIC DNA]</scope>
    <source>
        <strain evidence="1 2">MS6</strain>
    </source>
</reference>
<comment type="caution">
    <text evidence="1">The sequence shown here is derived from an EMBL/GenBank/DDBJ whole genome shotgun (WGS) entry which is preliminary data.</text>
</comment>
<evidence type="ECO:0000313" key="2">
    <source>
        <dbReference type="Proteomes" id="UP000007129"/>
    </source>
</evidence>
<organism evidence="1 2">
    <name type="scientific">Macrophomina phaseolina (strain MS6)</name>
    <name type="common">Charcoal rot fungus</name>
    <dbReference type="NCBI Taxonomy" id="1126212"/>
    <lineage>
        <taxon>Eukaryota</taxon>
        <taxon>Fungi</taxon>
        <taxon>Dikarya</taxon>
        <taxon>Ascomycota</taxon>
        <taxon>Pezizomycotina</taxon>
        <taxon>Dothideomycetes</taxon>
        <taxon>Dothideomycetes incertae sedis</taxon>
        <taxon>Botryosphaeriales</taxon>
        <taxon>Botryosphaeriaceae</taxon>
        <taxon>Macrophomina</taxon>
    </lineage>
</organism>
<gene>
    <name evidence="1" type="ORF">MPH_00579</name>
</gene>
<evidence type="ECO:0000313" key="1">
    <source>
        <dbReference type="EMBL" id="EKG22124.1"/>
    </source>
</evidence>
<dbReference type="AlphaFoldDB" id="K2SI39"/>
<dbReference type="Proteomes" id="UP000007129">
    <property type="component" value="Unassembled WGS sequence"/>
</dbReference>
<dbReference type="EMBL" id="AHHD01000030">
    <property type="protein sequence ID" value="EKG22124.1"/>
    <property type="molecule type" value="Genomic_DNA"/>
</dbReference>